<organism evidence="2 3">
    <name type="scientific">Cetraspora pellucida</name>
    <dbReference type="NCBI Taxonomy" id="1433469"/>
    <lineage>
        <taxon>Eukaryota</taxon>
        <taxon>Fungi</taxon>
        <taxon>Fungi incertae sedis</taxon>
        <taxon>Mucoromycota</taxon>
        <taxon>Glomeromycotina</taxon>
        <taxon>Glomeromycetes</taxon>
        <taxon>Diversisporales</taxon>
        <taxon>Gigasporaceae</taxon>
        <taxon>Cetraspora</taxon>
    </lineage>
</organism>
<feature type="compositionally biased region" description="Basic and acidic residues" evidence="1">
    <location>
        <begin position="10"/>
        <end position="24"/>
    </location>
</feature>
<proteinExistence type="predicted"/>
<dbReference type="EMBL" id="CAJVQA010023311">
    <property type="protein sequence ID" value="CAG8777882.1"/>
    <property type="molecule type" value="Genomic_DNA"/>
</dbReference>
<feature type="compositionally biased region" description="Polar residues" evidence="1">
    <location>
        <begin position="42"/>
        <end position="63"/>
    </location>
</feature>
<keyword evidence="3" id="KW-1185">Reference proteome</keyword>
<dbReference type="OrthoDB" id="567788at2759"/>
<comment type="caution">
    <text evidence="2">The sequence shown here is derived from an EMBL/GenBank/DDBJ whole genome shotgun (WGS) entry which is preliminary data.</text>
</comment>
<evidence type="ECO:0000256" key="1">
    <source>
        <dbReference type="SAM" id="MobiDB-lite"/>
    </source>
</evidence>
<evidence type="ECO:0000313" key="2">
    <source>
        <dbReference type="EMBL" id="CAG8777882.1"/>
    </source>
</evidence>
<feature type="compositionally biased region" description="Basic and acidic residues" evidence="1">
    <location>
        <begin position="64"/>
        <end position="74"/>
    </location>
</feature>
<reference evidence="2" key="1">
    <citation type="submission" date="2021-06" db="EMBL/GenBank/DDBJ databases">
        <authorList>
            <person name="Kallberg Y."/>
            <person name="Tangrot J."/>
            <person name="Rosling A."/>
        </authorList>
    </citation>
    <scope>NUCLEOTIDE SEQUENCE</scope>
    <source>
        <strain evidence="2">FL966</strain>
    </source>
</reference>
<dbReference type="AlphaFoldDB" id="A0A9N9JEK9"/>
<evidence type="ECO:0000313" key="3">
    <source>
        <dbReference type="Proteomes" id="UP000789759"/>
    </source>
</evidence>
<gene>
    <name evidence="2" type="ORF">CPELLU_LOCUS16223</name>
</gene>
<feature type="compositionally biased region" description="Basic and acidic residues" evidence="1">
    <location>
        <begin position="82"/>
        <end position="91"/>
    </location>
</feature>
<feature type="region of interest" description="Disordered" evidence="1">
    <location>
        <begin position="1"/>
        <end position="91"/>
    </location>
</feature>
<protein>
    <submittedName>
        <fullName evidence="2">3161_t:CDS:1</fullName>
    </submittedName>
</protein>
<sequence length="281" mass="32393">MTDIDNPVFEQRHSDPSELKHTDTENNEQTQSYEKVAPKTAVENSTHNSVENAVTEESVNGYTKNEEREEKEDPPSPPKEQTSTDKSTEKIKDVIEKVNTTTKKRKVATNPFVRITPTGALSFIFFTSYFSLLDALCYLTFYSLLFNLLHVLSREQLQKFLKNDVVNPFEKFLSETPVYIDRTTADKYINICINGINYLLLEGQQIALIDDPMRSFKAYLCNKTLVDQQLEHILKIVYDYWDRFVGLAKHHTKGYFDKVQPLMAGTGLFPNNKTTEEPKEE</sequence>
<dbReference type="Proteomes" id="UP000789759">
    <property type="component" value="Unassembled WGS sequence"/>
</dbReference>
<name>A0A9N9JEK9_9GLOM</name>
<accession>A0A9N9JEK9</accession>